<dbReference type="Proteomes" id="UP001295423">
    <property type="component" value="Unassembled WGS sequence"/>
</dbReference>
<evidence type="ECO:0000256" key="1">
    <source>
        <dbReference type="SAM" id="Coils"/>
    </source>
</evidence>
<name>A0AAD2PW26_9STRA</name>
<gene>
    <name evidence="2" type="ORF">CYCCA115_LOCUS17514</name>
</gene>
<proteinExistence type="predicted"/>
<reference evidence="2" key="1">
    <citation type="submission" date="2023-08" db="EMBL/GenBank/DDBJ databases">
        <authorList>
            <person name="Audoor S."/>
            <person name="Bilcke G."/>
        </authorList>
    </citation>
    <scope>NUCLEOTIDE SEQUENCE</scope>
</reference>
<keyword evidence="3" id="KW-1185">Reference proteome</keyword>
<dbReference type="AlphaFoldDB" id="A0AAD2PW26"/>
<evidence type="ECO:0000313" key="2">
    <source>
        <dbReference type="EMBL" id="CAJ1959090.1"/>
    </source>
</evidence>
<dbReference type="Gene3D" id="1.10.287.1490">
    <property type="match status" value="1"/>
</dbReference>
<evidence type="ECO:0000313" key="3">
    <source>
        <dbReference type="Proteomes" id="UP001295423"/>
    </source>
</evidence>
<organism evidence="2 3">
    <name type="scientific">Cylindrotheca closterium</name>
    <dbReference type="NCBI Taxonomy" id="2856"/>
    <lineage>
        <taxon>Eukaryota</taxon>
        <taxon>Sar</taxon>
        <taxon>Stramenopiles</taxon>
        <taxon>Ochrophyta</taxon>
        <taxon>Bacillariophyta</taxon>
        <taxon>Bacillariophyceae</taxon>
        <taxon>Bacillariophycidae</taxon>
        <taxon>Bacillariales</taxon>
        <taxon>Bacillariaceae</taxon>
        <taxon>Cylindrotheca</taxon>
    </lineage>
</organism>
<protein>
    <submittedName>
        <fullName evidence="2">Uncharacterized protein</fullName>
    </submittedName>
</protein>
<accession>A0AAD2PW26</accession>
<feature type="coiled-coil region" evidence="1">
    <location>
        <begin position="87"/>
        <end position="156"/>
    </location>
</feature>
<keyword evidence="1" id="KW-0175">Coiled coil</keyword>
<comment type="caution">
    <text evidence="2">The sequence shown here is derived from an EMBL/GenBank/DDBJ whole genome shotgun (WGS) entry which is preliminary data.</text>
</comment>
<sequence length="198" mass="20884">MEAMDLVPGSIGTTAVLAACTANAPAGIGTTGVTTAVAATSIFEVPNFHQLLENFEVVVSALKAEEGTMKTTDGDLRAEMADMKTINSNLGAEIADMKTTISNLKAEVITMETTDANLGVEMADMKSANSNLGAEIEELKAANETQKYEIQILKADLHQARLDVLAKHTKDIGICRGRIVAPACATYFETSKSMAVVS</sequence>
<dbReference type="EMBL" id="CAKOGP040001980">
    <property type="protein sequence ID" value="CAJ1959090.1"/>
    <property type="molecule type" value="Genomic_DNA"/>
</dbReference>